<dbReference type="AlphaFoldDB" id="A0A0K2VL44"/>
<protein>
    <submittedName>
        <fullName evidence="1">Uncharacterized protein</fullName>
    </submittedName>
</protein>
<sequence>LVQIYRLDWVINHWERWSIILPKDSSVVFSYFFLNKRYSSK</sequence>
<name>A0A0K2VL44_LEPSM</name>
<dbReference type="EMBL" id="HACA01033679">
    <property type="protein sequence ID" value="CDW51040.1"/>
    <property type="molecule type" value="Transcribed_RNA"/>
</dbReference>
<evidence type="ECO:0000313" key="1">
    <source>
        <dbReference type="EMBL" id="CDW51040.1"/>
    </source>
</evidence>
<organism evidence="1">
    <name type="scientific">Lepeophtheirus salmonis</name>
    <name type="common">Salmon louse</name>
    <name type="synonym">Caligus salmonis</name>
    <dbReference type="NCBI Taxonomy" id="72036"/>
    <lineage>
        <taxon>Eukaryota</taxon>
        <taxon>Metazoa</taxon>
        <taxon>Ecdysozoa</taxon>
        <taxon>Arthropoda</taxon>
        <taxon>Crustacea</taxon>
        <taxon>Multicrustacea</taxon>
        <taxon>Hexanauplia</taxon>
        <taxon>Copepoda</taxon>
        <taxon>Siphonostomatoida</taxon>
        <taxon>Caligidae</taxon>
        <taxon>Lepeophtheirus</taxon>
    </lineage>
</organism>
<accession>A0A0K2VL44</accession>
<reference evidence="1" key="1">
    <citation type="submission" date="2014-05" db="EMBL/GenBank/DDBJ databases">
        <authorList>
            <person name="Chronopoulou M."/>
        </authorList>
    </citation>
    <scope>NUCLEOTIDE SEQUENCE</scope>
    <source>
        <tissue evidence="1">Whole organism</tissue>
    </source>
</reference>
<proteinExistence type="predicted"/>
<feature type="non-terminal residue" evidence="1">
    <location>
        <position position="1"/>
    </location>
</feature>